<name>A0A1W2M2A0_9PSEU</name>
<protein>
    <recommendedName>
        <fullName evidence="4">Carrier domain-containing protein</fullName>
    </recommendedName>
</protein>
<dbReference type="SMART" id="SM00823">
    <property type="entry name" value="PKS_PP"/>
    <property type="match status" value="2"/>
</dbReference>
<dbReference type="Pfam" id="PF00550">
    <property type="entry name" value="PP-binding"/>
    <property type="match status" value="2"/>
</dbReference>
<dbReference type="InterPro" id="IPR010071">
    <property type="entry name" value="AA_adenyl_dom"/>
</dbReference>
<feature type="domain" description="Carrier" evidence="4">
    <location>
        <begin position="487"/>
        <end position="571"/>
    </location>
</feature>
<evidence type="ECO:0000256" key="2">
    <source>
        <dbReference type="ARBA" id="ARBA00022450"/>
    </source>
</evidence>
<dbReference type="Gene3D" id="3.30.300.30">
    <property type="match status" value="2"/>
</dbReference>
<dbReference type="Gene3D" id="1.10.1200.10">
    <property type="entry name" value="ACP-like"/>
    <property type="match status" value="1"/>
</dbReference>
<dbReference type="InterPro" id="IPR006162">
    <property type="entry name" value="Ppantetheine_attach_site"/>
</dbReference>
<reference evidence="5 6" key="1">
    <citation type="submission" date="2016-12" db="EMBL/GenBank/DDBJ databases">
        <title>Amycolatopsis keratiniphila subsp. keratiniphila genome sequencing and assembly.</title>
        <authorList>
            <person name="Mayilraj S."/>
            <person name="Kaur N."/>
        </authorList>
    </citation>
    <scope>NUCLEOTIDE SEQUENCE [LARGE SCALE GENOMIC DNA]</scope>
    <source>
        <strain evidence="5 6">DSM 44409</strain>
    </source>
</reference>
<comment type="caution">
    <text evidence="5">The sequence shown here is derived from an EMBL/GenBank/DDBJ whole genome shotgun (WGS) entry which is preliminary data.</text>
</comment>
<dbReference type="InterPro" id="IPR000873">
    <property type="entry name" value="AMP-dep_synth/lig_dom"/>
</dbReference>
<evidence type="ECO:0000259" key="4">
    <source>
        <dbReference type="PROSITE" id="PS50075"/>
    </source>
</evidence>
<dbReference type="PROSITE" id="PS00012">
    <property type="entry name" value="PHOSPHOPANTETHEINE"/>
    <property type="match status" value="2"/>
</dbReference>
<dbReference type="GO" id="GO:0044550">
    <property type="term" value="P:secondary metabolite biosynthetic process"/>
    <property type="evidence" value="ECO:0007669"/>
    <property type="project" value="TreeGrafter"/>
</dbReference>
<dbReference type="InterPro" id="IPR023213">
    <property type="entry name" value="CAT-like_dom_sf"/>
</dbReference>
<dbReference type="Gene3D" id="3.30.559.30">
    <property type="entry name" value="Nonribosomal peptide synthetase, condensation domain"/>
    <property type="match status" value="1"/>
</dbReference>
<dbReference type="CDD" id="cd19540">
    <property type="entry name" value="LCL_NRPS-like"/>
    <property type="match status" value="1"/>
</dbReference>
<feature type="domain" description="Carrier" evidence="4">
    <location>
        <begin position="1543"/>
        <end position="1618"/>
    </location>
</feature>
<dbReference type="Proteomes" id="UP000076660">
    <property type="component" value="Unassembled WGS sequence"/>
</dbReference>
<dbReference type="SUPFAM" id="SSF56801">
    <property type="entry name" value="Acetyl-CoA synthetase-like"/>
    <property type="match status" value="2"/>
</dbReference>
<dbReference type="RefSeq" id="WP_063274857.1">
    <property type="nucleotide sequence ID" value="NZ_LQMT02000007.1"/>
</dbReference>
<sequence length="1618" mass="174949">MDVGLLIDEQIRLRGDSAIAVAADDGRLTYREFGVEAGRIAAALIESGVRPDDVVAVRLPRGAGLAATLLGVLWSGAAYLPLDPGAPRPRGDRMIQTAGARFIVTDEPAPEGVRPVRPGRTVAGPRTSRPEDLAYVVFTSGSTGEPKPVAIPRGALSNHIVAAGRRYGLTGEDRVLQFSNVAFDVYAEELFPTLAAGGRVVVLPEAVPPVVRFEEFLAREQITVVNLPTSYWTQWTKELDASRLDSLRLVVTGSEAGHATDLRAWRRTSPVPVINAYGLSETTITTTAAELSDVEEGVLPLGRPLAGMRVYVLDERLDQVADGAVGELYIAGAGLARGYADRPDLTAERFVACPFGPGERMYRTGDLVRKNEDGGLRFEGRADDQVKIRGIRVEPEEVRAALEEHSEVASAAVVARRYDSGETGLIGYVVARHEDSLVRVREWLSQRLPSHLVPHSLVPLERIPLTGNGKLDRAALPVPVRTTTFSPPRDAEEAILCSLFGEVLGVDEVGVHANFFELGGHSLLAARLVGRLDAEVSIRCVFDAPTPALLAALVRERGTARTAIRPVTRPESIPLSPAQQRLWFLGQLGASPTYSLPFAVRLRGDLDRAALEASVADVMARHEALRTVFTEDQGTPYQTVLPVESVRVDLPVEYPEDVDAAIRHDIDTPFDLSADPPLRVRLFGIGPEEHVLLLTMNHIGTDGWSMRPLARDLHDAYSARLAGAAPAWSPLPVQYVDYTLWQADLLGPSRKRTPLALRQLDFWRRTLRDLPEDVPATDLPRPSVSSGRGEAVPITIEQASHRAAAALARRTGTTVFMIVQSTVAALLTRLTAATDIPIGTPVAGRGDPALEQLIGFFANTVVLRTDTGGDPTLLDLARRVRQTDLDAFDNQDVPFGDVVEAVNPGRSLTRNPLFQVMLLLAGEKDGEGFRFPGLTADTRDVFTGAALVDLLFDLVERYDADGSPAGVHGRLEVAADLYLPESVSLMAKRFAALFERWVARPDLPLSEVDLFLGNERADVLDRWNATEVPLPDITLPGLIEKQVAATPDAPAIRSADGEITFAELNERANRIAHLLLSRGIGPGDHVGVLLARGPRQIEAFVGILKCGAAYLPIDPAYPGDRIRFMIEDSHPAIVFAAAADSLPCEVLTPADLASVTGLPVSNPLPADRPRPLTADTPNYVVYTSGSTGRPKGVVLPAKVLLNEMLWHATQAPYEPDARVAQFSAIGFDMSEHEMLTALINGKTLCVPDEDTRSDPARLARWLDDERVTEFYATNAIMAAVYEAATEQGLGFVALRHLVQGGEMLHLTPSVRAFHAARPWLLLHNEYGPSETHGVTGAALPADVGEWPYQPTVGPPIWNTQVFVLDERLRPVPVGIVGELYLAGNNVAHGYLGRPDLTAARMVANPFGPLGSRMYRSGDLGRWRSGGSLELVGRVDDQVKIRGVRIELGELNSVIGTHPAVGQAATVLREDRPGDRRLVAYVVPARSGPAPTVAELRRHVAAAVPEPVVPSAFVVLSMLPVTANGKVDQARLPKPIHVGTARHTPSTEQETVVCDLFMEVLDADEVGVHDNFFELGGHSLLVTRLLSRMRGKLGVELTVRTVFEAPTPAELAARIDSAG</sequence>
<dbReference type="InterPro" id="IPR025110">
    <property type="entry name" value="AMP-bd_C"/>
</dbReference>
<dbReference type="PROSITE" id="PS00455">
    <property type="entry name" value="AMP_BINDING"/>
    <property type="match status" value="2"/>
</dbReference>
<evidence type="ECO:0000256" key="1">
    <source>
        <dbReference type="ARBA" id="ARBA00001957"/>
    </source>
</evidence>
<dbReference type="InterPro" id="IPR020806">
    <property type="entry name" value="PKS_PP-bd"/>
</dbReference>
<dbReference type="PANTHER" id="PTHR45527">
    <property type="entry name" value="NONRIBOSOMAL PEPTIDE SYNTHETASE"/>
    <property type="match status" value="1"/>
</dbReference>
<comment type="cofactor">
    <cofactor evidence="1">
        <name>pantetheine 4'-phosphate</name>
        <dbReference type="ChEBI" id="CHEBI:47942"/>
    </cofactor>
</comment>
<dbReference type="OrthoDB" id="2378856at2"/>
<evidence type="ECO:0000313" key="5">
    <source>
        <dbReference type="EMBL" id="ONF73730.1"/>
    </source>
</evidence>
<evidence type="ECO:0000256" key="3">
    <source>
        <dbReference type="ARBA" id="ARBA00022553"/>
    </source>
</evidence>
<dbReference type="InterPro" id="IPR009081">
    <property type="entry name" value="PP-bd_ACP"/>
</dbReference>
<dbReference type="PROSITE" id="PS50075">
    <property type="entry name" value="CARRIER"/>
    <property type="match status" value="2"/>
</dbReference>
<dbReference type="InterPro" id="IPR045851">
    <property type="entry name" value="AMP-bd_C_sf"/>
</dbReference>
<dbReference type="GO" id="GO:0005829">
    <property type="term" value="C:cytosol"/>
    <property type="evidence" value="ECO:0007669"/>
    <property type="project" value="TreeGrafter"/>
</dbReference>
<accession>A0A1W2M2A0</accession>
<dbReference type="InterPro" id="IPR036736">
    <property type="entry name" value="ACP-like_sf"/>
</dbReference>
<dbReference type="GO" id="GO:0031177">
    <property type="term" value="F:phosphopantetheine binding"/>
    <property type="evidence" value="ECO:0007669"/>
    <property type="project" value="InterPro"/>
</dbReference>
<gene>
    <name evidence="5" type="ORF">AVR91_0206410</name>
</gene>
<dbReference type="Pfam" id="PF00668">
    <property type="entry name" value="Condensation"/>
    <property type="match status" value="1"/>
</dbReference>
<dbReference type="InterPro" id="IPR042099">
    <property type="entry name" value="ANL_N_sf"/>
</dbReference>
<dbReference type="InterPro" id="IPR029058">
    <property type="entry name" value="AB_hydrolase_fold"/>
</dbReference>
<dbReference type="Pfam" id="PF00501">
    <property type="entry name" value="AMP-binding"/>
    <property type="match status" value="2"/>
</dbReference>
<dbReference type="Pfam" id="PF13193">
    <property type="entry name" value="AMP-binding_C"/>
    <property type="match status" value="2"/>
</dbReference>
<evidence type="ECO:0000313" key="6">
    <source>
        <dbReference type="Proteomes" id="UP000076660"/>
    </source>
</evidence>
<dbReference type="Gene3D" id="3.40.50.1820">
    <property type="entry name" value="alpha/beta hydrolase"/>
    <property type="match status" value="1"/>
</dbReference>
<proteinExistence type="predicted"/>
<dbReference type="GO" id="GO:0072330">
    <property type="term" value="P:monocarboxylic acid biosynthetic process"/>
    <property type="evidence" value="ECO:0007669"/>
    <property type="project" value="UniProtKB-ARBA"/>
</dbReference>
<dbReference type="EMBL" id="LQMT02000007">
    <property type="protein sequence ID" value="ONF73730.1"/>
    <property type="molecule type" value="Genomic_DNA"/>
</dbReference>
<dbReference type="FunFam" id="2.30.38.10:FF:000001">
    <property type="entry name" value="Non-ribosomal peptide synthetase PvdI"/>
    <property type="match status" value="1"/>
</dbReference>
<dbReference type="FunFam" id="1.10.1200.10:FF:000016">
    <property type="entry name" value="Non-ribosomal peptide synthase"/>
    <property type="match status" value="1"/>
</dbReference>
<dbReference type="GO" id="GO:0043041">
    <property type="term" value="P:amino acid activation for nonribosomal peptide biosynthetic process"/>
    <property type="evidence" value="ECO:0007669"/>
    <property type="project" value="TreeGrafter"/>
</dbReference>
<dbReference type="InterPro" id="IPR020845">
    <property type="entry name" value="AMP-binding_CS"/>
</dbReference>
<dbReference type="CDD" id="cd05930">
    <property type="entry name" value="A_NRPS"/>
    <property type="match status" value="1"/>
</dbReference>
<keyword evidence="3" id="KW-0597">Phosphoprotein</keyword>
<keyword evidence="2" id="KW-0596">Phosphopantetheine</keyword>
<dbReference type="InterPro" id="IPR001242">
    <property type="entry name" value="Condensation_dom"/>
</dbReference>
<dbReference type="SUPFAM" id="SSF52777">
    <property type="entry name" value="CoA-dependent acyltransferases"/>
    <property type="match status" value="2"/>
</dbReference>
<organism evidence="5 6">
    <name type="scientific">Amycolatopsis keratiniphila subsp. keratiniphila</name>
    <dbReference type="NCBI Taxonomy" id="227715"/>
    <lineage>
        <taxon>Bacteria</taxon>
        <taxon>Bacillati</taxon>
        <taxon>Actinomycetota</taxon>
        <taxon>Actinomycetes</taxon>
        <taxon>Pseudonocardiales</taxon>
        <taxon>Pseudonocardiaceae</taxon>
        <taxon>Amycolatopsis</taxon>
        <taxon>Amycolatopsis japonica group</taxon>
    </lineage>
</organism>
<dbReference type="PANTHER" id="PTHR45527:SF1">
    <property type="entry name" value="FATTY ACID SYNTHASE"/>
    <property type="match status" value="1"/>
</dbReference>
<dbReference type="Gene3D" id="3.40.50.12780">
    <property type="entry name" value="N-terminal domain of ligase-like"/>
    <property type="match status" value="2"/>
</dbReference>
<dbReference type="SUPFAM" id="SSF47336">
    <property type="entry name" value="ACP-like"/>
    <property type="match status" value="2"/>
</dbReference>
<dbReference type="GO" id="GO:0003824">
    <property type="term" value="F:catalytic activity"/>
    <property type="evidence" value="ECO:0007669"/>
    <property type="project" value="InterPro"/>
</dbReference>
<dbReference type="Gene3D" id="3.30.559.10">
    <property type="entry name" value="Chloramphenicol acetyltransferase-like domain"/>
    <property type="match status" value="1"/>
</dbReference>
<dbReference type="NCBIfam" id="TIGR01733">
    <property type="entry name" value="AA-adenyl-dom"/>
    <property type="match status" value="2"/>
</dbReference>
<dbReference type="GO" id="GO:0008610">
    <property type="term" value="P:lipid biosynthetic process"/>
    <property type="evidence" value="ECO:0007669"/>
    <property type="project" value="UniProtKB-ARBA"/>
</dbReference>